<organism evidence="1">
    <name type="scientific">Arundo donax</name>
    <name type="common">Giant reed</name>
    <name type="synonym">Donax arundinaceus</name>
    <dbReference type="NCBI Taxonomy" id="35708"/>
    <lineage>
        <taxon>Eukaryota</taxon>
        <taxon>Viridiplantae</taxon>
        <taxon>Streptophyta</taxon>
        <taxon>Embryophyta</taxon>
        <taxon>Tracheophyta</taxon>
        <taxon>Spermatophyta</taxon>
        <taxon>Magnoliopsida</taxon>
        <taxon>Liliopsida</taxon>
        <taxon>Poales</taxon>
        <taxon>Poaceae</taxon>
        <taxon>PACMAD clade</taxon>
        <taxon>Arundinoideae</taxon>
        <taxon>Arundineae</taxon>
        <taxon>Arundo</taxon>
    </lineage>
</organism>
<protein>
    <submittedName>
        <fullName evidence="1">Uncharacterized protein</fullName>
    </submittedName>
</protein>
<dbReference type="EMBL" id="GBRH01241956">
    <property type="protein sequence ID" value="JAD55939.1"/>
    <property type="molecule type" value="Transcribed_RNA"/>
</dbReference>
<accession>A0A0A9AW13</accession>
<sequence>MMILISLLDFCKLLFHIFVALQYRYIFFYQNLLLTF</sequence>
<reference evidence="1" key="1">
    <citation type="submission" date="2014-09" db="EMBL/GenBank/DDBJ databases">
        <authorList>
            <person name="Magalhaes I.L.F."/>
            <person name="Oliveira U."/>
            <person name="Santos F.R."/>
            <person name="Vidigal T.H.D.A."/>
            <person name="Brescovit A.D."/>
            <person name="Santos A.J."/>
        </authorList>
    </citation>
    <scope>NUCLEOTIDE SEQUENCE</scope>
    <source>
        <tissue evidence="1">Shoot tissue taken approximately 20 cm above the soil surface</tissue>
    </source>
</reference>
<proteinExistence type="predicted"/>
<name>A0A0A9AW13_ARUDO</name>
<dbReference type="AlphaFoldDB" id="A0A0A9AW13"/>
<reference evidence="1" key="2">
    <citation type="journal article" date="2015" name="Data Brief">
        <title>Shoot transcriptome of the giant reed, Arundo donax.</title>
        <authorList>
            <person name="Barrero R.A."/>
            <person name="Guerrero F.D."/>
            <person name="Moolhuijzen P."/>
            <person name="Goolsby J.A."/>
            <person name="Tidwell J."/>
            <person name="Bellgard S.E."/>
            <person name="Bellgard M.I."/>
        </authorList>
    </citation>
    <scope>NUCLEOTIDE SEQUENCE</scope>
    <source>
        <tissue evidence="1">Shoot tissue taken approximately 20 cm above the soil surface</tissue>
    </source>
</reference>
<evidence type="ECO:0000313" key="1">
    <source>
        <dbReference type="EMBL" id="JAD55939.1"/>
    </source>
</evidence>